<evidence type="ECO:0000256" key="1">
    <source>
        <dbReference type="ARBA" id="ARBA00005445"/>
    </source>
</evidence>
<dbReference type="NCBIfam" id="TIGR04183">
    <property type="entry name" value="Por_Secre_tail"/>
    <property type="match status" value="1"/>
</dbReference>
<dbReference type="InterPro" id="IPR026444">
    <property type="entry name" value="Secre_tail"/>
</dbReference>
<evidence type="ECO:0000259" key="4">
    <source>
        <dbReference type="Pfam" id="PF18962"/>
    </source>
</evidence>
<dbReference type="Pfam" id="PF11999">
    <property type="entry name" value="Ice_binding"/>
    <property type="match status" value="1"/>
</dbReference>
<feature type="chain" id="PRO_5047505271" description="Secretion system C-terminal sorting domain-containing protein" evidence="3">
    <location>
        <begin position="23"/>
        <end position="862"/>
    </location>
</feature>
<evidence type="ECO:0000256" key="2">
    <source>
        <dbReference type="ARBA" id="ARBA00022729"/>
    </source>
</evidence>
<dbReference type="RefSeq" id="WP_173809789.1">
    <property type="nucleotide sequence ID" value="NZ_JABSNP010000007.1"/>
</dbReference>
<protein>
    <recommendedName>
        <fullName evidence="4">Secretion system C-terminal sorting domain-containing protein</fullName>
    </recommendedName>
</protein>
<name>A0ABX2FPH9_9BACT</name>
<gene>
    <name evidence="5" type="ORF">HNP98_001881</name>
</gene>
<keyword evidence="2 3" id="KW-0732">Signal</keyword>
<proteinExistence type="inferred from homology"/>
<comment type="similarity">
    <text evidence="1">Belongs to the ice-binding protein family.</text>
</comment>
<comment type="caution">
    <text evidence="5">The sequence shown here is derived from an EMBL/GenBank/DDBJ whole genome shotgun (WGS) entry which is preliminary data.</text>
</comment>
<feature type="signal peptide" evidence="3">
    <location>
        <begin position="1"/>
        <end position="22"/>
    </location>
</feature>
<dbReference type="InterPro" id="IPR021884">
    <property type="entry name" value="Ice-bd_prot"/>
</dbReference>
<organism evidence="5 6">
    <name type="scientific">Hymenobacter caeli</name>
    <dbReference type="NCBI Taxonomy" id="2735894"/>
    <lineage>
        <taxon>Bacteria</taxon>
        <taxon>Pseudomonadati</taxon>
        <taxon>Bacteroidota</taxon>
        <taxon>Cytophagia</taxon>
        <taxon>Cytophagales</taxon>
        <taxon>Hymenobacteraceae</taxon>
        <taxon>Hymenobacter</taxon>
    </lineage>
</organism>
<accession>A0ABX2FPH9</accession>
<dbReference type="Proteomes" id="UP000779507">
    <property type="component" value="Unassembled WGS sequence"/>
</dbReference>
<evidence type="ECO:0000256" key="3">
    <source>
        <dbReference type="SAM" id="SignalP"/>
    </source>
</evidence>
<sequence length="862" mass="87789">MKTSFLLTVASATLLVFPKASHGQTAPPLGAAASFALFTAVGAVDNQGPTVINGDIGTNAGAFNGFPPGVVNGNIHVGDTYATQAATDVQAAYAYMSGVIYVTEEAVYGGTPPVTLLPGSYFVKQATTLAGTLILDGGGDPNAKFFLMVNGALTTGANSRVVTQNGADPSNVYWQIRGLATLGQNSVMRGTLLVDGAINLITGAVVEGRGLSRGGGISSTSSTVTLPLPAVAPAPTQTFWLGDPLGTGTTDWFTPGNWSNGVPTSVLDAVVPTGTSPYPLVASGNAAAKSLTIGFGASFTQAGGTLDVLGSVDNSGTISATAGTVRLSGTAAQPVGGSGSTQFWGLAITNPAGASQAGAVSVHGALALTNGGLTTNGKPLTLLSDAAGTALVDNTGGTVSGTATVQRYIDPAFNVASGYRHYSSPVASTTFNDLGTPGFAPIFNQAYNTTGNAATPFPNVFGYDQARVVDPAATTAAFDQGFLVPAGTDVLDVLRGYTVNIDAGQVVDLQGALTNGPVSRTDLARGNQPQSGWQLLGNPYPSPIDFSQTSGVVRTNVDDAVYVYHSTDRYAGQYRSYVNGVGGNPLVAAMQGFFVRVSDGHATGSFALNNSIRVTTTAAAVAFNRGTADTRPLVQLHLQGSNQSLTDETAVYFEQGASSAFDAHFDAFKLPNSSGLSVSSLTASNDLSVNGLAPLTSATTVPLNLHVPAAGAYTLKASSLVNFEPGTEVLLLDTQTGARINLSQQPGYTFQADATALPGRFSLRFGPAAALAANAPALAQQVQLYPNPAQGSFTLMLPAELGRTPVSVQVVNQLGQLVSERSVAMTAAGASARFDVSALAPGVYSLRLTSATGQVVKRMVIK</sequence>
<evidence type="ECO:0000313" key="6">
    <source>
        <dbReference type="Proteomes" id="UP000779507"/>
    </source>
</evidence>
<evidence type="ECO:0000313" key="5">
    <source>
        <dbReference type="EMBL" id="NRT19058.1"/>
    </source>
</evidence>
<dbReference type="Pfam" id="PF18962">
    <property type="entry name" value="Por_Secre_tail"/>
    <property type="match status" value="1"/>
</dbReference>
<feature type="domain" description="Secretion system C-terminal sorting" evidence="4">
    <location>
        <begin position="784"/>
        <end position="861"/>
    </location>
</feature>
<reference evidence="5 6" key="1">
    <citation type="submission" date="2020-05" db="EMBL/GenBank/DDBJ databases">
        <title>Genomic Encyclopedia of Type Strains, Phase IV (KMG-V): Genome sequencing to study the core and pangenomes of soil and plant-associated prokaryotes.</title>
        <authorList>
            <person name="Whitman W."/>
        </authorList>
    </citation>
    <scope>NUCLEOTIDE SEQUENCE [LARGE SCALE GENOMIC DNA]</scope>
    <source>
        <strain evidence="5 6">9A</strain>
    </source>
</reference>
<keyword evidence="6" id="KW-1185">Reference proteome</keyword>
<dbReference type="EMBL" id="JABSNP010000007">
    <property type="protein sequence ID" value="NRT19058.1"/>
    <property type="molecule type" value="Genomic_DNA"/>
</dbReference>